<proteinExistence type="predicted"/>
<dbReference type="Pfam" id="PF01408">
    <property type="entry name" value="GFO_IDH_MocA"/>
    <property type="match status" value="1"/>
</dbReference>
<dbReference type="InterPro" id="IPR019546">
    <property type="entry name" value="TAT_signal_bac_arc"/>
</dbReference>
<protein>
    <submittedName>
        <fullName evidence="3">Gfo/Idh/MocA family oxidoreductase</fullName>
    </submittedName>
</protein>
<organism evidence="3 4">
    <name type="scientific">Natronogracilivirga saccharolytica</name>
    <dbReference type="NCBI Taxonomy" id="2812953"/>
    <lineage>
        <taxon>Bacteria</taxon>
        <taxon>Pseudomonadati</taxon>
        <taxon>Balneolota</taxon>
        <taxon>Balneolia</taxon>
        <taxon>Balneolales</taxon>
        <taxon>Cyclonatronaceae</taxon>
        <taxon>Natronogracilivirga</taxon>
    </lineage>
</organism>
<dbReference type="NCBIfam" id="TIGR01409">
    <property type="entry name" value="TAT_signal_seq"/>
    <property type="match status" value="1"/>
</dbReference>
<dbReference type="GO" id="GO:0000166">
    <property type="term" value="F:nucleotide binding"/>
    <property type="evidence" value="ECO:0007669"/>
    <property type="project" value="InterPro"/>
</dbReference>
<dbReference type="InterPro" id="IPR050463">
    <property type="entry name" value="Gfo/Idh/MocA_oxidrdct_glycsds"/>
</dbReference>
<dbReference type="RefSeq" id="WP_210513423.1">
    <property type="nucleotide sequence ID" value="NZ_JAFIDN010000019.1"/>
</dbReference>
<evidence type="ECO:0000313" key="4">
    <source>
        <dbReference type="Proteomes" id="UP000673975"/>
    </source>
</evidence>
<dbReference type="PANTHER" id="PTHR43818">
    <property type="entry name" value="BCDNA.GH03377"/>
    <property type="match status" value="1"/>
</dbReference>
<dbReference type="InterPro" id="IPR043906">
    <property type="entry name" value="Gfo/Idh/MocA_OxRdtase_bact_C"/>
</dbReference>
<keyword evidence="4" id="KW-1185">Reference proteome</keyword>
<feature type="domain" description="Gfo/Idh/MocA-like oxidoreductase N-terminal" evidence="1">
    <location>
        <begin position="48"/>
        <end position="165"/>
    </location>
</feature>
<dbReference type="SUPFAM" id="SSF55347">
    <property type="entry name" value="Glyceraldehyde-3-phosphate dehydrogenase-like, C-terminal domain"/>
    <property type="match status" value="1"/>
</dbReference>
<name>A0A8J7S8K5_9BACT</name>
<comment type="caution">
    <text evidence="3">The sequence shown here is derived from an EMBL/GenBank/DDBJ whole genome shotgun (WGS) entry which is preliminary data.</text>
</comment>
<evidence type="ECO:0000259" key="1">
    <source>
        <dbReference type="Pfam" id="PF01408"/>
    </source>
</evidence>
<dbReference type="AlphaFoldDB" id="A0A8J7S8K5"/>
<dbReference type="EMBL" id="JAFIDN010000019">
    <property type="protein sequence ID" value="MBP3193963.1"/>
    <property type="molecule type" value="Genomic_DNA"/>
</dbReference>
<evidence type="ECO:0000259" key="2">
    <source>
        <dbReference type="Pfam" id="PF19051"/>
    </source>
</evidence>
<dbReference type="InterPro" id="IPR006311">
    <property type="entry name" value="TAT_signal"/>
</dbReference>
<dbReference type="PROSITE" id="PS51318">
    <property type="entry name" value="TAT"/>
    <property type="match status" value="1"/>
</dbReference>
<reference evidence="3" key="1">
    <citation type="submission" date="2021-02" db="EMBL/GenBank/DDBJ databases">
        <title>Natronogracilivirga saccharolytica gen. nov. sp. nov. a new anaerobic, haloalkiliphilic carbohydrate-fermenting bacterium from soda lake and proposing of Cyclonatronumiaceae fam. nov. in the phylum Balneolaeota.</title>
        <authorList>
            <person name="Zhilina T.N."/>
            <person name="Sorokin D.Y."/>
            <person name="Zavarzina D.G."/>
            <person name="Toshchakov S.V."/>
            <person name="Kublanov I.V."/>
        </authorList>
    </citation>
    <scope>NUCLEOTIDE SEQUENCE</scope>
    <source>
        <strain evidence="3">Z-1702</strain>
    </source>
</reference>
<dbReference type="InterPro" id="IPR000683">
    <property type="entry name" value="Gfo/Idh/MocA-like_OxRdtase_N"/>
</dbReference>
<dbReference type="PANTHER" id="PTHR43818:SF5">
    <property type="entry name" value="OXIDOREDUCTASE FAMILY PROTEIN"/>
    <property type="match status" value="1"/>
</dbReference>
<dbReference type="SUPFAM" id="SSF51735">
    <property type="entry name" value="NAD(P)-binding Rossmann-fold domains"/>
    <property type="match status" value="1"/>
</dbReference>
<dbReference type="Gene3D" id="3.40.50.720">
    <property type="entry name" value="NAD(P)-binding Rossmann-like Domain"/>
    <property type="match status" value="1"/>
</dbReference>
<gene>
    <name evidence="3" type="ORF">NATSA_14895</name>
</gene>
<dbReference type="InterPro" id="IPR036291">
    <property type="entry name" value="NAD(P)-bd_dom_sf"/>
</dbReference>
<dbReference type="Gene3D" id="3.30.360.10">
    <property type="entry name" value="Dihydrodipicolinate Reductase, domain 2"/>
    <property type="match status" value="1"/>
</dbReference>
<feature type="domain" description="Gfo/Idh/MocA-like oxidoreductase bacterial type C-terminal" evidence="2">
    <location>
        <begin position="208"/>
        <end position="429"/>
    </location>
</feature>
<evidence type="ECO:0000313" key="3">
    <source>
        <dbReference type="EMBL" id="MBP3193963.1"/>
    </source>
</evidence>
<dbReference type="Proteomes" id="UP000673975">
    <property type="component" value="Unassembled WGS sequence"/>
</dbReference>
<sequence length="444" mass="49890">MKNQMNIDRREFIKRSALAGAAFGIVGPYSISRASKSPNDKVVVAVMGGRARAGALADAFAAVESTEVKSVFDVDERPLAEKAAEIEEIQGRKPEYGTDFRKSLDDPDIDALVIGAPDHWHTPATIMALQAGKHVYVEKPASHNPREAELIVQAQKRYDRLVQMGNQQRSGAFTIQAIQEIHDGIIGDAYFGKAFYANARDSIGRGSIASVPDWLDYELWQGPAPRTPYRDNIIHYNWHWFWKWGTGEILNNATHEYDICRWALGVDLPSRVVSAGGRFHYDDDWEFYDTQDVTFEFKENKAINWEGRSANGFPMWDRGRGAVIHGTEGTVLMDRDGYIVYDLDNEEIKREMVDDEVDPLDVVGAGAMTDYHIDNFAKAIREGTPLNSPIDEGQKSVLPLHLGNISQYVGRALNINPENGRIIGDSEAMSKWSREYEPGWEPRI</sequence>
<accession>A0A8J7S8K5</accession>
<dbReference type="Pfam" id="PF19051">
    <property type="entry name" value="GFO_IDH_MocA_C2"/>
    <property type="match status" value="1"/>
</dbReference>